<dbReference type="InterPro" id="IPR015800">
    <property type="entry name" value="Cu_amine_oxidase_N2"/>
</dbReference>
<feature type="domain" description="Copper amine oxidase catalytic" evidence="11">
    <location>
        <begin position="350"/>
        <end position="747"/>
    </location>
</feature>
<feature type="chain" id="PRO_5040191197" description="Amine oxidase" evidence="10">
    <location>
        <begin position="27"/>
        <end position="804"/>
    </location>
</feature>
<dbReference type="GO" id="GO:0009308">
    <property type="term" value="P:amine metabolic process"/>
    <property type="evidence" value="ECO:0007669"/>
    <property type="project" value="UniProtKB-UniRule"/>
</dbReference>
<dbReference type="GO" id="GO:0005886">
    <property type="term" value="C:plasma membrane"/>
    <property type="evidence" value="ECO:0007669"/>
    <property type="project" value="TreeGrafter"/>
</dbReference>
<protein>
    <recommendedName>
        <fullName evidence="9">Amine oxidase</fullName>
        <ecNumber evidence="9">1.4.3.-</ecNumber>
    </recommendedName>
</protein>
<evidence type="ECO:0000256" key="2">
    <source>
        <dbReference type="ARBA" id="ARBA00007983"/>
    </source>
</evidence>
<evidence type="ECO:0000256" key="6">
    <source>
        <dbReference type="ARBA" id="ARBA00023008"/>
    </source>
</evidence>
<dbReference type="GeneID" id="66114096"/>
<evidence type="ECO:0000256" key="5">
    <source>
        <dbReference type="ARBA" id="ARBA00023002"/>
    </source>
</evidence>
<name>A0A9P7V933_9ASCO</name>
<dbReference type="EC" id="1.4.3.-" evidence="9"/>
<feature type="signal peptide" evidence="10">
    <location>
        <begin position="1"/>
        <end position="26"/>
    </location>
</feature>
<dbReference type="EMBL" id="JAHMUF010000012">
    <property type="protein sequence ID" value="KAG7193310.1"/>
    <property type="molecule type" value="Genomic_DNA"/>
</dbReference>
<keyword evidence="10" id="KW-0732">Signal</keyword>
<keyword evidence="5 9" id="KW-0560">Oxidoreductase</keyword>
<dbReference type="PANTHER" id="PTHR10638">
    <property type="entry name" value="COPPER AMINE OXIDASE"/>
    <property type="match status" value="1"/>
</dbReference>
<evidence type="ECO:0000256" key="3">
    <source>
        <dbReference type="ARBA" id="ARBA00022723"/>
    </source>
</evidence>
<accession>A0A9P7V933</accession>
<gene>
    <name evidence="14" type="ORF">KQ657_000722</name>
</gene>
<dbReference type="SUPFAM" id="SSF49998">
    <property type="entry name" value="Amine oxidase catalytic domain"/>
    <property type="match status" value="1"/>
</dbReference>
<keyword evidence="4 7" id="KW-0801">TPQ</keyword>
<evidence type="ECO:0000256" key="10">
    <source>
        <dbReference type="SAM" id="SignalP"/>
    </source>
</evidence>
<feature type="active site" description="Schiff-base intermediate with substrate; via topaquinone" evidence="7">
    <location>
        <position position="505"/>
    </location>
</feature>
<proteinExistence type="inferred from homology"/>
<dbReference type="GO" id="GO:0005507">
    <property type="term" value="F:copper ion binding"/>
    <property type="evidence" value="ECO:0007669"/>
    <property type="project" value="InterPro"/>
</dbReference>
<dbReference type="InterPro" id="IPR015798">
    <property type="entry name" value="Cu_amine_oxidase_C"/>
</dbReference>
<dbReference type="Proteomes" id="UP000790833">
    <property type="component" value="Unassembled WGS sequence"/>
</dbReference>
<evidence type="ECO:0000313" key="14">
    <source>
        <dbReference type="EMBL" id="KAG7193310.1"/>
    </source>
</evidence>
<feature type="domain" description="Copper amine oxidase N2-terminal" evidence="12">
    <location>
        <begin position="94"/>
        <end position="150"/>
    </location>
</feature>
<dbReference type="AlphaFoldDB" id="A0A9P7V933"/>
<dbReference type="RefSeq" id="XP_043048858.1">
    <property type="nucleotide sequence ID" value="XM_043191551.1"/>
</dbReference>
<evidence type="ECO:0000313" key="15">
    <source>
        <dbReference type="Proteomes" id="UP000790833"/>
    </source>
</evidence>
<dbReference type="InterPro" id="IPR016182">
    <property type="entry name" value="Cu_amine_oxidase_N-reg"/>
</dbReference>
<sequence>MESKKPTMKWATLLSLLSFWFLTVDSAIVSPRSSKGLLNRRKAISEELAPVLKRDSHHYQGQRKSASEDIVAPKSNIWSELTPTEINGVYKLIKEKFNLTDANDATLFDNYAVWIALINPNKTDALEYLDGNGPAPQRYARASIFFGGHDFAKDSEPDGYWQIYQIGPLPATENTEVVEMNWAYTQSTFPFAQGYRDDNRWILEDIFFEDLFQTNEVKAIVEDLIGGKSYGLEGSKMQLGSTDPLVYDRETKSVFSWGTVFLDNEWRAGDILPTGLFFKTNITGRDSSTFKVVLWVYNNVAYNSTEAFYEAWKSKSIFKLPQVSTNQNWTNPSRNGDSDTRLLDDRTSPIVIEPQGRRWQVNEKERYFTWMDWSFYISYNRDNGILFFDIKFKGQRILYELSLQEAIADYAGDDPFQVHTAFLDTSYGWGNNAYGLIPGYDCPANAAYFNGSWNAAGVNNFQNNTYCAYESMEDYPITRHTGRDYVSVSKAATFNIRFVATIGNYDYNFNYKFFMDGTLQVTVRAAGFIQGAYYNPYTAEPFGYKIHDTLSGSFHDHIINFKADFDIGGTKNRVSNTALKPATFVYPWDPDTEYNTKIKERTVFETETSLNMEDVGNLLIESADAKNKWGNPKAYRVYGSLGRRIAEPSQKLAENANWADQDIHFTKQKDSEFTSTGVFNANSVFSPQVNFQTFLDNENIDGEDVVCWFNLALHHLPTTQDVPGTIFTTANSEIVMTPYNYFDSEQSRDTRQQFLYLDRGGDPTTDLFGTQLQSMRYDISPLDFSSVNFAGIQQGKDMTNIPSL</sequence>
<comment type="cofactor">
    <cofactor evidence="1">
        <name>Cu cation</name>
        <dbReference type="ChEBI" id="CHEBI:23378"/>
    </cofactor>
</comment>
<feature type="modified residue" description="2',4',5'-topaquinone" evidence="8">
    <location>
        <position position="505"/>
    </location>
</feature>
<evidence type="ECO:0000256" key="8">
    <source>
        <dbReference type="PIRSR" id="PIRSR600269-51"/>
    </source>
</evidence>
<evidence type="ECO:0000256" key="9">
    <source>
        <dbReference type="RuleBase" id="RU000672"/>
    </source>
</evidence>
<keyword evidence="3 9" id="KW-0479">Metal-binding</keyword>
<comment type="PTM">
    <text evidence="8 9">Topaquinone (TPQ) is generated by copper-dependent autoxidation of a specific tyrosyl residue.</text>
</comment>
<evidence type="ECO:0000259" key="11">
    <source>
        <dbReference type="Pfam" id="PF01179"/>
    </source>
</evidence>
<dbReference type="InterPro" id="IPR000269">
    <property type="entry name" value="Cu_amine_oxidase"/>
</dbReference>
<evidence type="ECO:0000259" key="13">
    <source>
        <dbReference type="Pfam" id="PF09248"/>
    </source>
</evidence>
<evidence type="ECO:0000256" key="7">
    <source>
        <dbReference type="PIRSR" id="PIRSR600269-50"/>
    </source>
</evidence>
<feature type="domain" description="DUF1965" evidence="13">
    <location>
        <begin position="271"/>
        <end position="337"/>
    </location>
</feature>
<dbReference type="GO" id="GO:0008131">
    <property type="term" value="F:primary methylamine oxidase activity"/>
    <property type="evidence" value="ECO:0007669"/>
    <property type="project" value="InterPro"/>
</dbReference>
<dbReference type="InterPro" id="IPR015328">
    <property type="entry name" value="DUF1965"/>
</dbReference>
<dbReference type="Pfam" id="PF09248">
    <property type="entry name" value="DUF1965"/>
    <property type="match status" value="1"/>
</dbReference>
<evidence type="ECO:0000256" key="1">
    <source>
        <dbReference type="ARBA" id="ARBA00001935"/>
    </source>
</evidence>
<dbReference type="Pfam" id="PF02727">
    <property type="entry name" value="Cu_amine_oxidN2"/>
    <property type="match status" value="1"/>
</dbReference>
<comment type="similarity">
    <text evidence="2 9">Belongs to the copper/topaquinone oxidase family.</text>
</comment>
<dbReference type="Gene3D" id="2.70.98.20">
    <property type="entry name" value="Copper amine oxidase, catalytic domain"/>
    <property type="match status" value="1"/>
</dbReference>
<comment type="cofactor">
    <cofactor evidence="9">
        <name>Cu cation</name>
        <dbReference type="ChEBI" id="CHEBI:23378"/>
    </cofactor>
    <text evidence="9">Contains 1 topaquinone per subunit.</text>
</comment>
<dbReference type="Pfam" id="PF01179">
    <property type="entry name" value="Cu_amine_oxid"/>
    <property type="match status" value="1"/>
</dbReference>
<evidence type="ECO:0000259" key="12">
    <source>
        <dbReference type="Pfam" id="PF02727"/>
    </source>
</evidence>
<dbReference type="PANTHER" id="PTHR10638:SF20">
    <property type="entry name" value="AMINE OXIDASE"/>
    <property type="match status" value="1"/>
</dbReference>
<comment type="caution">
    <text evidence="14">The sequence shown here is derived from an EMBL/GenBank/DDBJ whole genome shotgun (WGS) entry which is preliminary data.</text>
</comment>
<evidence type="ECO:0000256" key="4">
    <source>
        <dbReference type="ARBA" id="ARBA00022772"/>
    </source>
</evidence>
<keyword evidence="6 9" id="KW-0186">Copper</keyword>
<dbReference type="Gene3D" id="3.10.450.40">
    <property type="match status" value="2"/>
</dbReference>
<reference evidence="14" key="1">
    <citation type="submission" date="2021-03" db="EMBL/GenBank/DDBJ databases">
        <authorList>
            <person name="Palmer J.M."/>
        </authorList>
    </citation>
    <scope>NUCLEOTIDE SEQUENCE</scope>
    <source>
        <strain evidence="14">ARV_011</strain>
    </source>
</reference>
<feature type="active site" description="Proton acceptor" evidence="7">
    <location>
        <position position="424"/>
    </location>
</feature>
<organism evidence="14 15">
    <name type="scientific">Scheffersomyces spartinae</name>
    <dbReference type="NCBI Taxonomy" id="45513"/>
    <lineage>
        <taxon>Eukaryota</taxon>
        <taxon>Fungi</taxon>
        <taxon>Dikarya</taxon>
        <taxon>Ascomycota</taxon>
        <taxon>Saccharomycotina</taxon>
        <taxon>Pichiomycetes</taxon>
        <taxon>Debaryomycetaceae</taxon>
        <taxon>Scheffersomyces</taxon>
    </lineage>
</organism>
<dbReference type="OrthoDB" id="3341590at2759"/>
<dbReference type="SUPFAM" id="SSF54416">
    <property type="entry name" value="Amine oxidase N-terminal region"/>
    <property type="match status" value="2"/>
</dbReference>
<dbReference type="GO" id="GO:0048038">
    <property type="term" value="F:quinone binding"/>
    <property type="evidence" value="ECO:0007669"/>
    <property type="project" value="InterPro"/>
</dbReference>
<dbReference type="PRINTS" id="PR00766">
    <property type="entry name" value="CUDAOXIDASE"/>
</dbReference>
<keyword evidence="15" id="KW-1185">Reference proteome</keyword>
<dbReference type="InterPro" id="IPR036460">
    <property type="entry name" value="Cu_amine_oxidase_C_sf"/>
</dbReference>